<sequence length="322" mass="35554">MHDMGDDTRDDTRDDTGPPLLPISLIVVSDYLSDDGDGELRQSLAAYLHDKAGVPAEIIVMLPAGSSFSYSATSLPGAASVVVVTHDSDESSQLKDAALPFCHQPLIAVVEADCLPRPRWMATLYEALDQNAAVEAVSGRTSYGDGSMMKRVMSLLDRGFIECRDRHGKVIHVSSNGAIYRRALLERYRFQPGQGPFVSAHVRQDAMNEDGIELAVDPRAVSIHAYEGLGFIWDVRRNKGFQFAVMKLRKRSDRSRLGLAVSAVMASFRENHRTIKAVGDQFCRPVDWPLLWLMMLAVRVPEFVGALAVGDPADFKASTRYR</sequence>
<reference evidence="1 2" key="1">
    <citation type="submission" date="2020-08" db="EMBL/GenBank/DDBJ databases">
        <title>Genomic Encyclopedia of Type Strains, Phase IV (KMG-IV): sequencing the most valuable type-strain genomes for metagenomic binning, comparative biology and taxonomic classification.</title>
        <authorList>
            <person name="Goeker M."/>
        </authorList>
    </citation>
    <scope>NUCLEOTIDE SEQUENCE [LARGE SCALE GENOMIC DNA]</scope>
    <source>
        <strain evidence="1 2">DSM 17454</strain>
    </source>
</reference>
<organism evidence="1 2">
    <name type="scientific">Aminobacter carboxidus</name>
    <dbReference type="NCBI Taxonomy" id="376165"/>
    <lineage>
        <taxon>Bacteria</taxon>
        <taxon>Pseudomonadati</taxon>
        <taxon>Pseudomonadota</taxon>
        <taxon>Alphaproteobacteria</taxon>
        <taxon>Hyphomicrobiales</taxon>
        <taxon>Phyllobacteriaceae</taxon>
        <taxon>Aminobacter</taxon>
    </lineage>
</organism>
<dbReference type="Gene3D" id="3.90.550.10">
    <property type="entry name" value="Spore Coat Polysaccharide Biosynthesis Protein SpsA, Chain A"/>
    <property type="match status" value="1"/>
</dbReference>
<dbReference type="Proteomes" id="UP000532373">
    <property type="component" value="Unassembled WGS sequence"/>
</dbReference>
<dbReference type="InterPro" id="IPR029044">
    <property type="entry name" value="Nucleotide-diphossugar_trans"/>
</dbReference>
<accession>A0A8E1WIF6</accession>
<evidence type="ECO:0000313" key="1">
    <source>
        <dbReference type="EMBL" id="MBB6469620.1"/>
    </source>
</evidence>
<name>A0A8E1WIF6_9HYPH</name>
<dbReference type="EMBL" id="JACHGI010000017">
    <property type="protein sequence ID" value="MBB6469620.1"/>
    <property type="molecule type" value="Genomic_DNA"/>
</dbReference>
<comment type="caution">
    <text evidence="1">The sequence shown here is derived from an EMBL/GenBank/DDBJ whole genome shotgun (WGS) entry which is preliminary data.</text>
</comment>
<evidence type="ECO:0000313" key="2">
    <source>
        <dbReference type="Proteomes" id="UP000532373"/>
    </source>
</evidence>
<proteinExistence type="predicted"/>
<dbReference type="AlphaFoldDB" id="A0A8E1WIF6"/>
<protein>
    <submittedName>
        <fullName evidence="1">Uncharacterized protein</fullName>
    </submittedName>
</protein>
<gene>
    <name evidence="1" type="ORF">HNQ96_005510</name>
</gene>
<dbReference type="SUPFAM" id="SSF53448">
    <property type="entry name" value="Nucleotide-diphospho-sugar transferases"/>
    <property type="match status" value="1"/>
</dbReference>
<dbReference type="RefSeq" id="WP_246471354.1">
    <property type="nucleotide sequence ID" value="NZ_JACHGI010000017.1"/>
</dbReference>